<proteinExistence type="inferred from homology"/>
<keyword evidence="2 10" id="KW-0963">Cytoplasm</keyword>
<keyword evidence="6 10" id="KW-0594">Phospholipid biosynthesis</keyword>
<dbReference type="EC" id="2.3.1.274" evidence="8 10"/>
<keyword evidence="5 10" id="KW-0443">Lipid metabolism</keyword>
<evidence type="ECO:0000313" key="12">
    <source>
        <dbReference type="Proteomes" id="UP000657006"/>
    </source>
</evidence>
<dbReference type="SUPFAM" id="SSF53659">
    <property type="entry name" value="Isocitrate/Isopropylmalate dehydrogenase-like"/>
    <property type="match status" value="1"/>
</dbReference>
<evidence type="ECO:0000256" key="3">
    <source>
        <dbReference type="ARBA" id="ARBA00022516"/>
    </source>
</evidence>
<gene>
    <name evidence="10 11" type="primary">plsX</name>
    <name evidence="11" type="ORF">H8730_05930</name>
</gene>
<dbReference type="NCBIfam" id="TIGR00182">
    <property type="entry name" value="plsX"/>
    <property type="match status" value="1"/>
</dbReference>
<comment type="subcellular location">
    <subcellularLocation>
        <location evidence="10">Cytoplasm</location>
    </subcellularLocation>
    <text evidence="10">Associated with the membrane possibly through PlsY.</text>
</comment>
<dbReference type="Gene3D" id="3.40.718.10">
    <property type="entry name" value="Isopropylmalate Dehydrogenase"/>
    <property type="match status" value="1"/>
</dbReference>
<keyword evidence="11" id="KW-0012">Acyltransferase</keyword>
<dbReference type="PIRSF" id="PIRSF002465">
    <property type="entry name" value="Phsphlp_syn_PlsX"/>
    <property type="match status" value="1"/>
</dbReference>
<reference evidence="11" key="1">
    <citation type="submission" date="2020-08" db="EMBL/GenBank/DDBJ databases">
        <title>Genome public.</title>
        <authorList>
            <person name="Liu C."/>
            <person name="Sun Q."/>
        </authorList>
    </citation>
    <scope>NUCLEOTIDE SEQUENCE</scope>
    <source>
        <strain evidence="11">NSJ-32</strain>
    </source>
</reference>
<dbReference type="Proteomes" id="UP000657006">
    <property type="component" value="Unassembled WGS sequence"/>
</dbReference>
<dbReference type="Pfam" id="PF02504">
    <property type="entry name" value="FA_synthesis"/>
    <property type="match status" value="1"/>
</dbReference>
<dbReference type="AlphaFoldDB" id="A0A926I0D8"/>
<evidence type="ECO:0000256" key="7">
    <source>
        <dbReference type="ARBA" id="ARBA00023264"/>
    </source>
</evidence>
<name>A0A926I0D8_9FIRM</name>
<comment type="caution">
    <text evidence="11">The sequence shown here is derived from an EMBL/GenBank/DDBJ whole genome shotgun (WGS) entry which is preliminary data.</text>
</comment>
<accession>A0A926I0D8</accession>
<dbReference type="InterPro" id="IPR003664">
    <property type="entry name" value="FA_synthesis"/>
</dbReference>
<evidence type="ECO:0000256" key="2">
    <source>
        <dbReference type="ARBA" id="ARBA00022490"/>
    </source>
</evidence>
<comment type="subunit">
    <text evidence="9 10">Homodimer. Probably interacts with PlsY.</text>
</comment>
<evidence type="ECO:0000256" key="1">
    <source>
        <dbReference type="ARBA" id="ARBA00001232"/>
    </source>
</evidence>
<evidence type="ECO:0000256" key="10">
    <source>
        <dbReference type="HAMAP-Rule" id="MF_00019"/>
    </source>
</evidence>
<keyword evidence="12" id="KW-1185">Reference proteome</keyword>
<organism evidence="11 12">
    <name type="scientific">Bianquea renquensis</name>
    <dbReference type="NCBI Taxonomy" id="2763661"/>
    <lineage>
        <taxon>Bacteria</taxon>
        <taxon>Bacillati</taxon>
        <taxon>Bacillota</taxon>
        <taxon>Clostridia</taxon>
        <taxon>Eubacteriales</taxon>
        <taxon>Bianqueaceae</taxon>
        <taxon>Bianquea</taxon>
    </lineage>
</organism>
<dbReference type="GO" id="GO:0005737">
    <property type="term" value="C:cytoplasm"/>
    <property type="evidence" value="ECO:0007669"/>
    <property type="project" value="UniProtKB-SubCell"/>
</dbReference>
<sequence length="334" mass="35268">MGYSIAVDAMGGDHAPEAPVEGALTALGAFDDLTVTLLGDTAVIEKVLEGKEYNRDRLHILHTTQVVENEERSPADAIRRKKDSSMAVAMRMVREKKADGMVSAGNTGALLAGATLLVGRIPGILRPALSIALPTGERPTLVLDVGANMDCKPAYLVQFAQMSSIYYRAQYGVDSPRVGLLNVGAEGGKGNALTKEVYPMLREETALNFAGNVEARDLFAGAVEIAVCDGFAGNILLKTVEGAAGFILSLMKETISQSVKGKIGGLMLKPDLRDMKHKLDPSSVGGTPLLGVDGAVIKAHGNSKAAAMANAIGQCRRFLQSGVNEDIQKNIEIH</sequence>
<evidence type="ECO:0000256" key="5">
    <source>
        <dbReference type="ARBA" id="ARBA00023098"/>
    </source>
</evidence>
<dbReference type="RefSeq" id="WP_177719745.1">
    <property type="nucleotide sequence ID" value="NZ_JACRSQ010000006.1"/>
</dbReference>
<dbReference type="GO" id="GO:0008654">
    <property type="term" value="P:phospholipid biosynthetic process"/>
    <property type="evidence" value="ECO:0007669"/>
    <property type="project" value="UniProtKB-KW"/>
</dbReference>
<keyword evidence="7 10" id="KW-1208">Phospholipid metabolism</keyword>
<dbReference type="PANTHER" id="PTHR30100">
    <property type="entry name" value="FATTY ACID/PHOSPHOLIPID SYNTHESIS PROTEIN PLSX"/>
    <property type="match status" value="1"/>
</dbReference>
<dbReference type="InterPro" id="IPR012281">
    <property type="entry name" value="Phospholipid_synth_PlsX-like"/>
</dbReference>
<evidence type="ECO:0000256" key="4">
    <source>
        <dbReference type="ARBA" id="ARBA00022679"/>
    </source>
</evidence>
<evidence type="ECO:0000256" key="6">
    <source>
        <dbReference type="ARBA" id="ARBA00023209"/>
    </source>
</evidence>
<dbReference type="EMBL" id="JACRSQ010000006">
    <property type="protein sequence ID" value="MBC8543079.1"/>
    <property type="molecule type" value="Genomic_DNA"/>
</dbReference>
<dbReference type="GO" id="GO:0006633">
    <property type="term" value="P:fatty acid biosynthetic process"/>
    <property type="evidence" value="ECO:0007669"/>
    <property type="project" value="UniProtKB-UniRule"/>
</dbReference>
<dbReference type="PANTHER" id="PTHR30100:SF1">
    <property type="entry name" value="PHOSPHATE ACYLTRANSFERASE"/>
    <property type="match status" value="1"/>
</dbReference>
<protein>
    <recommendedName>
        <fullName evidence="8 10">Phosphate acyltransferase</fullName>
        <ecNumber evidence="8 10">2.3.1.274</ecNumber>
    </recommendedName>
    <alternativeName>
        <fullName evidence="10">Acyl-ACP phosphotransacylase</fullName>
    </alternativeName>
    <alternativeName>
        <fullName evidence="10">Acyl-[acyl-carrier-protein]--phosphate acyltransferase</fullName>
    </alternativeName>
    <alternativeName>
        <fullName evidence="10">Phosphate-acyl-ACP acyltransferase</fullName>
    </alternativeName>
</protein>
<evidence type="ECO:0000256" key="9">
    <source>
        <dbReference type="ARBA" id="ARBA00046608"/>
    </source>
</evidence>
<comment type="function">
    <text evidence="10">Catalyzes the reversible formation of acyl-phosphate (acyl-PO(4)) from acyl-[acyl-carrier-protein] (acyl-ACP). This enzyme utilizes acyl-ACP as fatty acyl donor, but not acyl-CoA.</text>
</comment>
<evidence type="ECO:0000256" key="8">
    <source>
        <dbReference type="ARBA" id="ARBA00024069"/>
    </source>
</evidence>
<comment type="similarity">
    <text evidence="10">Belongs to the PlsX family.</text>
</comment>
<keyword evidence="4 10" id="KW-0808">Transferase</keyword>
<evidence type="ECO:0000313" key="11">
    <source>
        <dbReference type="EMBL" id="MBC8543079.1"/>
    </source>
</evidence>
<comment type="catalytic activity">
    <reaction evidence="1 10">
        <text>a fatty acyl-[ACP] + phosphate = an acyl phosphate + holo-[ACP]</text>
        <dbReference type="Rhea" id="RHEA:42292"/>
        <dbReference type="Rhea" id="RHEA-COMP:9685"/>
        <dbReference type="Rhea" id="RHEA-COMP:14125"/>
        <dbReference type="ChEBI" id="CHEBI:43474"/>
        <dbReference type="ChEBI" id="CHEBI:59918"/>
        <dbReference type="ChEBI" id="CHEBI:64479"/>
        <dbReference type="ChEBI" id="CHEBI:138651"/>
        <dbReference type="EC" id="2.3.1.274"/>
    </reaction>
</comment>
<comment type="pathway">
    <text evidence="10">Lipid metabolism; phospholipid metabolism.</text>
</comment>
<dbReference type="GO" id="GO:0043811">
    <property type="term" value="F:phosphate:acyl-[acyl carrier protein] acyltransferase activity"/>
    <property type="evidence" value="ECO:0007669"/>
    <property type="project" value="UniProtKB-UniRule"/>
</dbReference>
<keyword evidence="3 10" id="KW-0444">Lipid biosynthesis</keyword>
<dbReference type="HAMAP" id="MF_00019">
    <property type="entry name" value="PlsX"/>
    <property type="match status" value="1"/>
</dbReference>